<feature type="transmembrane region" description="Helical" evidence="1">
    <location>
        <begin position="44"/>
        <end position="63"/>
    </location>
</feature>
<sequence>MENTGDPPDADRSPGRGRLKAAWALVVLAPLSAEVTFSGVGMPLLWVILPLLVPMYGAGVLLIRELVARAGAGWPGLLVMGAAYELVEDGIGLQALTSPNLYNAAEWGPRVLGFNTTYWESQLGYHMVFSVLVPVVLTDLLFPRFAGRPLLRRGGLIGAGAAAVAGVALLRLLIAGVEDPGYQVPLPVLAGLLLAVAALAVIALRIVPRLGRGRPGTVPPTETGPARAPGLVAACLLPGAAVLVFLGLLVPPGHPPTGPAVGGGWVVAAMAGAAALAVAAAWRIATWTGTAGFTHRHRVAVIGGALVGHTLFVVLSALVFEEGTGAVFPAAVGTAVMAATAAALIWLARHPRHLRHRAEAA</sequence>
<feature type="transmembrane region" description="Helical" evidence="1">
    <location>
        <begin position="70"/>
        <end position="87"/>
    </location>
</feature>
<feature type="transmembrane region" description="Helical" evidence="1">
    <location>
        <begin position="297"/>
        <end position="320"/>
    </location>
</feature>
<evidence type="ECO:0000313" key="2">
    <source>
        <dbReference type="EMBL" id="GAA4949354.1"/>
    </source>
</evidence>
<evidence type="ECO:0000256" key="1">
    <source>
        <dbReference type="SAM" id="Phobius"/>
    </source>
</evidence>
<keyword evidence="1" id="KW-0812">Transmembrane</keyword>
<feature type="transmembrane region" description="Helical" evidence="1">
    <location>
        <begin position="123"/>
        <end position="142"/>
    </location>
</feature>
<dbReference type="Proteomes" id="UP001499993">
    <property type="component" value="Unassembled WGS sequence"/>
</dbReference>
<keyword evidence="1" id="KW-0472">Membrane</keyword>
<reference evidence="3" key="1">
    <citation type="journal article" date="2019" name="Int. J. Syst. Evol. Microbiol.">
        <title>The Global Catalogue of Microorganisms (GCM) 10K type strain sequencing project: providing services to taxonomists for standard genome sequencing and annotation.</title>
        <authorList>
            <consortium name="The Broad Institute Genomics Platform"/>
            <consortium name="The Broad Institute Genome Sequencing Center for Infectious Disease"/>
            <person name="Wu L."/>
            <person name="Ma J."/>
        </authorList>
    </citation>
    <scope>NUCLEOTIDE SEQUENCE [LARGE SCALE GENOMIC DNA]</scope>
    <source>
        <strain evidence="3">JCM 18123</strain>
    </source>
</reference>
<dbReference type="EMBL" id="BAABIK010000022">
    <property type="protein sequence ID" value="GAA4949354.1"/>
    <property type="molecule type" value="Genomic_DNA"/>
</dbReference>
<feature type="transmembrane region" description="Helical" evidence="1">
    <location>
        <begin position="21"/>
        <end position="38"/>
    </location>
</feature>
<keyword evidence="3" id="KW-1185">Reference proteome</keyword>
<feature type="transmembrane region" description="Helical" evidence="1">
    <location>
        <begin position="262"/>
        <end position="285"/>
    </location>
</feature>
<dbReference type="RefSeq" id="WP_345557719.1">
    <property type="nucleotide sequence ID" value="NZ_BAABIK010000022.1"/>
</dbReference>
<protein>
    <submittedName>
        <fullName evidence="2">Uncharacterized protein</fullName>
    </submittedName>
</protein>
<comment type="caution">
    <text evidence="2">The sequence shown here is derived from an EMBL/GenBank/DDBJ whole genome shotgun (WGS) entry which is preliminary data.</text>
</comment>
<proteinExistence type="predicted"/>
<evidence type="ECO:0000313" key="3">
    <source>
        <dbReference type="Proteomes" id="UP001499993"/>
    </source>
</evidence>
<feature type="transmembrane region" description="Helical" evidence="1">
    <location>
        <begin position="228"/>
        <end position="250"/>
    </location>
</feature>
<feature type="transmembrane region" description="Helical" evidence="1">
    <location>
        <begin position="154"/>
        <end position="174"/>
    </location>
</feature>
<accession>A0ABP9GR74</accession>
<name>A0ABP9GR74_9ACTN</name>
<feature type="transmembrane region" description="Helical" evidence="1">
    <location>
        <begin position="186"/>
        <end position="207"/>
    </location>
</feature>
<keyword evidence="1" id="KW-1133">Transmembrane helix</keyword>
<organism evidence="2 3">
    <name type="scientific">Streptomonospora halophila</name>
    <dbReference type="NCBI Taxonomy" id="427369"/>
    <lineage>
        <taxon>Bacteria</taxon>
        <taxon>Bacillati</taxon>
        <taxon>Actinomycetota</taxon>
        <taxon>Actinomycetes</taxon>
        <taxon>Streptosporangiales</taxon>
        <taxon>Nocardiopsidaceae</taxon>
        <taxon>Streptomonospora</taxon>
    </lineage>
</organism>
<feature type="transmembrane region" description="Helical" evidence="1">
    <location>
        <begin position="326"/>
        <end position="347"/>
    </location>
</feature>
<gene>
    <name evidence="2" type="ORF">GCM10023224_36810</name>
</gene>